<protein>
    <submittedName>
        <fullName evidence="4">DNA invertase Pin-like site-specific DNA recombinase</fullName>
    </submittedName>
</protein>
<dbReference type="OrthoDB" id="4500247at2"/>
<dbReference type="InterPro" id="IPR050639">
    <property type="entry name" value="SSR_resolvase"/>
</dbReference>
<dbReference type="InterPro" id="IPR038109">
    <property type="entry name" value="DNA_bind_recomb_sf"/>
</dbReference>
<proteinExistence type="predicted"/>
<dbReference type="Proteomes" id="UP000274762">
    <property type="component" value="Unassembled WGS sequence"/>
</dbReference>
<feature type="domain" description="Recombinase" evidence="3">
    <location>
        <begin position="160"/>
        <end position="263"/>
    </location>
</feature>
<name>A0A495K4N0_WILMA</name>
<dbReference type="RefSeq" id="WP_084248431.1">
    <property type="nucleotide sequence ID" value="NZ_CBCRXS010000005.1"/>
</dbReference>
<dbReference type="AlphaFoldDB" id="A0A495K4N0"/>
<dbReference type="PROSITE" id="PS51736">
    <property type="entry name" value="RECOMBINASES_3"/>
    <property type="match status" value="1"/>
</dbReference>
<dbReference type="Gene3D" id="3.90.1750.20">
    <property type="entry name" value="Putative Large Serine Recombinase, Chain B, Domain 2"/>
    <property type="match status" value="1"/>
</dbReference>
<evidence type="ECO:0000256" key="1">
    <source>
        <dbReference type="SAM" id="MobiDB-lite"/>
    </source>
</evidence>
<dbReference type="GO" id="GO:0003677">
    <property type="term" value="F:DNA binding"/>
    <property type="evidence" value="ECO:0007669"/>
    <property type="project" value="InterPro"/>
</dbReference>
<organism evidence="4 5">
    <name type="scientific">Williamsia marianensis</name>
    <dbReference type="NCBI Taxonomy" id="85044"/>
    <lineage>
        <taxon>Bacteria</taxon>
        <taxon>Bacillati</taxon>
        <taxon>Actinomycetota</taxon>
        <taxon>Actinomycetes</taxon>
        <taxon>Mycobacteriales</taxon>
        <taxon>Nocardiaceae</taxon>
        <taxon>Williamsia</taxon>
    </lineage>
</organism>
<dbReference type="InterPro" id="IPR036162">
    <property type="entry name" value="Resolvase-like_N_sf"/>
</dbReference>
<dbReference type="Gene3D" id="3.40.50.1390">
    <property type="entry name" value="Resolvase, N-terminal catalytic domain"/>
    <property type="match status" value="1"/>
</dbReference>
<evidence type="ECO:0000259" key="3">
    <source>
        <dbReference type="PROSITE" id="PS51737"/>
    </source>
</evidence>
<evidence type="ECO:0000313" key="4">
    <source>
        <dbReference type="EMBL" id="RKR96237.1"/>
    </source>
</evidence>
<dbReference type="SUPFAM" id="SSF53041">
    <property type="entry name" value="Resolvase-like"/>
    <property type="match status" value="1"/>
</dbReference>
<reference evidence="4 5" key="1">
    <citation type="submission" date="2018-10" db="EMBL/GenBank/DDBJ databases">
        <title>Sequencing the genomes of 1000 actinobacteria strains.</title>
        <authorList>
            <person name="Klenk H.-P."/>
        </authorList>
    </citation>
    <scope>NUCLEOTIDE SEQUENCE [LARGE SCALE GENOMIC DNA]</scope>
    <source>
        <strain evidence="4 5">DSM 44343</strain>
    </source>
</reference>
<gene>
    <name evidence="4" type="ORF">DFJ75_3079</name>
</gene>
<feature type="domain" description="Resolvase/invertase-type recombinase catalytic" evidence="2">
    <location>
        <begin position="4"/>
        <end position="152"/>
    </location>
</feature>
<dbReference type="PROSITE" id="PS51737">
    <property type="entry name" value="RECOMBINASE_DNA_BIND"/>
    <property type="match status" value="1"/>
</dbReference>
<evidence type="ECO:0000313" key="5">
    <source>
        <dbReference type="Proteomes" id="UP000274762"/>
    </source>
</evidence>
<dbReference type="Pfam" id="PF00239">
    <property type="entry name" value="Resolvase"/>
    <property type="match status" value="1"/>
</dbReference>
<sequence length="472" mass="51599">MSVSAGVYVRISRDKVGNKAGVERQTEDCQELATRLGWDVLNVYEDNDISAYSGKKRPGYEAMLSDIQSGLIDGVLAWHTDRLHRSMNELERFIEIVTAHGVEIGTVQGGEIDLSTASGRMLARILGSVARQESEHKGERIRRARQQQATRGGWHGGRRCFGYEADGMTVRRDEAAEVLRMANAIISGLSLRAVVSDLKAREVPTAGGGAWTSTTVRELLSSPRVAGLSSYKGKVVAQASWPALIPEELWRGVVALFSDPSRKTNYVGGAVKWLGSGLYRCGVCGSLDVRVGTVEGRKRYRCRNRTPDGPRVHVGRDAVLLDAYVEDLVVARLSRPDFAVSLPSASAEIDVVELREKRSILTLRLDQLAQAFADGNISLSVLTTASTRLETEVETIASTLAKSASQSAFADVYGTDDIRSLWQAMNLEKKRTILDALVTVTINPTKSGRTTDGTYFRHEDIGIDWKVLSSDG</sequence>
<dbReference type="EMBL" id="RBKV01000001">
    <property type="protein sequence ID" value="RKR96237.1"/>
    <property type="molecule type" value="Genomic_DNA"/>
</dbReference>
<dbReference type="InterPro" id="IPR006119">
    <property type="entry name" value="Resolv_N"/>
</dbReference>
<dbReference type="GO" id="GO:0000150">
    <property type="term" value="F:DNA strand exchange activity"/>
    <property type="evidence" value="ECO:0007669"/>
    <property type="project" value="InterPro"/>
</dbReference>
<dbReference type="PANTHER" id="PTHR30461:SF23">
    <property type="entry name" value="DNA RECOMBINASE-RELATED"/>
    <property type="match status" value="1"/>
</dbReference>
<dbReference type="Pfam" id="PF07508">
    <property type="entry name" value="Recombinase"/>
    <property type="match status" value="1"/>
</dbReference>
<dbReference type="CDD" id="cd00338">
    <property type="entry name" value="Ser_Recombinase"/>
    <property type="match status" value="1"/>
</dbReference>
<evidence type="ECO:0000259" key="2">
    <source>
        <dbReference type="PROSITE" id="PS51736"/>
    </source>
</evidence>
<dbReference type="SMART" id="SM00857">
    <property type="entry name" value="Resolvase"/>
    <property type="match status" value="1"/>
</dbReference>
<dbReference type="PANTHER" id="PTHR30461">
    <property type="entry name" value="DNA-INVERTASE FROM LAMBDOID PROPHAGE"/>
    <property type="match status" value="1"/>
</dbReference>
<feature type="region of interest" description="Disordered" evidence="1">
    <location>
        <begin position="134"/>
        <end position="153"/>
    </location>
</feature>
<comment type="caution">
    <text evidence="4">The sequence shown here is derived from an EMBL/GenBank/DDBJ whole genome shotgun (WGS) entry which is preliminary data.</text>
</comment>
<accession>A0A495K4N0</accession>
<dbReference type="InterPro" id="IPR011109">
    <property type="entry name" value="DNA_bind_recombinase_dom"/>
</dbReference>